<keyword evidence="3" id="KW-0238">DNA-binding</keyword>
<keyword evidence="2" id="KW-0805">Transcription regulation</keyword>
<evidence type="ECO:0000256" key="1">
    <source>
        <dbReference type="ARBA" id="ARBA00022833"/>
    </source>
</evidence>
<feature type="compositionally biased region" description="Polar residues" evidence="5">
    <location>
        <begin position="519"/>
        <end position="540"/>
    </location>
</feature>
<sequence>GWSLGYQTAERNGGTLASWRLCGKHQTALLGSALLKMSDAYIPPGIFWCYHTETLRDIDSKVPPTSAQDDVLASSSTTRESSSSPSKVSPYNPESVLEDLSENPKSTSSPQQFHSCLRHPQSGQETASYVETDPETAERTRRQIFWYRRQRRKASPPKLSEHHRRYLEDIGALLVLPKSTTEALLPIYTTVLNDLIPILDGNCVLRNHSNGQASNYLIRGICLVACKSKQAAPFLQLVEDGEVLNTLEFASKLLTGLDAAMKANLEPDRITKIQILALMHLHNDGLGGVDRSSSYLSQAICEAWSISLHLKVPGSPDRKQGDFLWWALRNFDRLNKPIMGAAPFMIDDTDIALDPSTGHMHVSKQSSPIWAFSDVAAYLEIWYHVAAMLSCRYSGPGSPQYNRRLASAGGVLEIISKEGSDRLPPLPLVPYAVSMATTVIYRALRDGQRDPETACEDLSLCCKALDVLSERWTTVKGVARLAKRLLRFIQRSLREEQPQCTCLGPAVPDRGTLVVASRNGLSNSAPDGGNAPSSARSQLNAAPDPLHRNQSIDKDLGGISEAQLQTSTGDLWDQGDVSYLQLDRAFYDMFDDGMPDIFRDPATWDFMHVPEGYYDHPPME</sequence>
<dbReference type="OrthoDB" id="10031947at2759"/>
<organism evidence="6 7">
    <name type="scientific">Colletotrichum asianum</name>
    <dbReference type="NCBI Taxonomy" id="702518"/>
    <lineage>
        <taxon>Eukaryota</taxon>
        <taxon>Fungi</taxon>
        <taxon>Dikarya</taxon>
        <taxon>Ascomycota</taxon>
        <taxon>Pezizomycotina</taxon>
        <taxon>Sordariomycetes</taxon>
        <taxon>Hypocreomycetidae</taxon>
        <taxon>Glomerellales</taxon>
        <taxon>Glomerellaceae</taxon>
        <taxon>Colletotrichum</taxon>
        <taxon>Colletotrichum gloeosporioides species complex</taxon>
    </lineage>
</organism>
<dbReference type="CDD" id="cd12148">
    <property type="entry name" value="fungal_TF_MHR"/>
    <property type="match status" value="1"/>
</dbReference>
<feature type="non-terminal residue" evidence="6">
    <location>
        <position position="1"/>
    </location>
</feature>
<evidence type="ECO:0000313" key="7">
    <source>
        <dbReference type="Proteomes" id="UP000434172"/>
    </source>
</evidence>
<proteinExistence type="predicted"/>
<keyword evidence="1" id="KW-0862">Zinc</keyword>
<dbReference type="PANTHER" id="PTHR47171:SF6">
    <property type="entry name" value="SPECIFIC TRANSCRIPTION FACTOR, PUTATIVE (AFU_ORTHOLOGUE AFUA_2G06130)-RELATED"/>
    <property type="match status" value="1"/>
</dbReference>
<evidence type="ECO:0000256" key="3">
    <source>
        <dbReference type="ARBA" id="ARBA00023125"/>
    </source>
</evidence>
<feature type="compositionally biased region" description="Low complexity" evidence="5">
    <location>
        <begin position="74"/>
        <end position="89"/>
    </location>
</feature>
<accession>A0A8H3W7W8</accession>
<dbReference type="PANTHER" id="PTHR47171">
    <property type="entry name" value="FARA-RELATED"/>
    <property type="match status" value="1"/>
</dbReference>
<feature type="region of interest" description="Disordered" evidence="5">
    <location>
        <begin position="518"/>
        <end position="553"/>
    </location>
</feature>
<name>A0A8H3W7W8_9PEZI</name>
<evidence type="ECO:0000256" key="5">
    <source>
        <dbReference type="SAM" id="MobiDB-lite"/>
    </source>
</evidence>
<keyword evidence="4" id="KW-0804">Transcription</keyword>
<feature type="region of interest" description="Disordered" evidence="5">
    <location>
        <begin position="61"/>
        <end position="136"/>
    </location>
</feature>
<evidence type="ECO:0000256" key="2">
    <source>
        <dbReference type="ARBA" id="ARBA00023015"/>
    </source>
</evidence>
<comment type="caution">
    <text evidence="6">The sequence shown here is derived from an EMBL/GenBank/DDBJ whole genome shotgun (WGS) entry which is preliminary data.</text>
</comment>
<evidence type="ECO:0000256" key="4">
    <source>
        <dbReference type="ARBA" id="ARBA00023163"/>
    </source>
</evidence>
<reference evidence="6 7" key="1">
    <citation type="submission" date="2019-12" db="EMBL/GenBank/DDBJ databases">
        <title>A genome sequence resource for the geographically widespread anthracnose pathogen Colletotrichum asianum.</title>
        <authorList>
            <person name="Meng Y."/>
        </authorList>
    </citation>
    <scope>NUCLEOTIDE SEQUENCE [LARGE SCALE GENOMIC DNA]</scope>
    <source>
        <strain evidence="6 7">ICMP 18580</strain>
    </source>
</reference>
<dbReference type="InterPro" id="IPR052073">
    <property type="entry name" value="Amide_Lactam_Regulators"/>
</dbReference>
<dbReference type="Proteomes" id="UP000434172">
    <property type="component" value="Unassembled WGS sequence"/>
</dbReference>
<keyword evidence="7" id="KW-1185">Reference proteome</keyword>
<protein>
    <recommendedName>
        <fullName evidence="8">Transcription factor domain-containing protein</fullName>
    </recommendedName>
</protein>
<dbReference type="AlphaFoldDB" id="A0A8H3W7W8"/>
<evidence type="ECO:0000313" key="6">
    <source>
        <dbReference type="EMBL" id="KAF0320892.1"/>
    </source>
</evidence>
<dbReference type="EMBL" id="WOWK01000077">
    <property type="protein sequence ID" value="KAF0320892.1"/>
    <property type="molecule type" value="Genomic_DNA"/>
</dbReference>
<feature type="compositionally biased region" description="Polar residues" evidence="5">
    <location>
        <begin position="103"/>
        <end position="114"/>
    </location>
</feature>
<dbReference type="GO" id="GO:0003677">
    <property type="term" value="F:DNA binding"/>
    <property type="evidence" value="ECO:0007669"/>
    <property type="project" value="UniProtKB-KW"/>
</dbReference>
<evidence type="ECO:0008006" key="8">
    <source>
        <dbReference type="Google" id="ProtNLM"/>
    </source>
</evidence>
<gene>
    <name evidence="6" type="ORF">GQ607_011794</name>
</gene>